<feature type="domain" description="HTH araC/xylS-type" evidence="4">
    <location>
        <begin position="48"/>
        <end position="149"/>
    </location>
</feature>
<dbReference type="GO" id="GO:0043565">
    <property type="term" value="F:sequence-specific DNA binding"/>
    <property type="evidence" value="ECO:0007669"/>
    <property type="project" value="InterPro"/>
</dbReference>
<keyword evidence="3" id="KW-0804">Transcription</keyword>
<sequence>MIGVPVDDLLAMHFDWHSQNPQFLRRAYARAMLLFGLMKTSTEENYRRRIARVIEAIMVEPSAPHSIESLAAIAHFSPFHFHRLYRALTGESIAATIRRVRLAQAAHRLAGRTVSVTETALDAGYDSSQSFARAFRNLTGLSPTDFQMQQQSITTSLPPVTIADRQPVTVFGVRHDGPLTTIPHSYRRLRQWSSERGIAWNDVARIGVCYGDPDQGDGFRYFAGLILSNDAVAMDGLERCDVPGGRYARHRLIGPYALISPTFQTLFGGWLPQSGLEPDDRPALEIYLNHPRHVADSELATDLLIPLRDAAE</sequence>
<dbReference type="PRINTS" id="PR00032">
    <property type="entry name" value="HTHARAC"/>
</dbReference>
<evidence type="ECO:0000313" key="5">
    <source>
        <dbReference type="EMBL" id="GAJ94641.1"/>
    </source>
</evidence>
<dbReference type="GO" id="GO:0003700">
    <property type="term" value="F:DNA-binding transcription factor activity"/>
    <property type="evidence" value="ECO:0007669"/>
    <property type="project" value="InterPro"/>
</dbReference>
<dbReference type="Pfam" id="PF12833">
    <property type="entry name" value="HTH_18"/>
    <property type="match status" value="1"/>
</dbReference>
<dbReference type="InterPro" id="IPR011256">
    <property type="entry name" value="Reg_factor_effector_dom_sf"/>
</dbReference>
<dbReference type="PROSITE" id="PS01124">
    <property type="entry name" value="HTH_ARAC_FAMILY_2"/>
    <property type="match status" value="1"/>
</dbReference>
<dbReference type="Proteomes" id="UP000026941">
    <property type="component" value="Unassembled WGS sequence"/>
</dbReference>
<dbReference type="EMBL" id="BAYX01000008">
    <property type="protein sequence ID" value="GAJ94641.1"/>
    <property type="molecule type" value="Genomic_DNA"/>
</dbReference>
<keyword evidence="1" id="KW-0805">Transcription regulation</keyword>
<dbReference type="InterPro" id="IPR009057">
    <property type="entry name" value="Homeodomain-like_sf"/>
</dbReference>
<dbReference type="AlphaFoldDB" id="A0AA87Q9C5"/>
<keyword evidence="2" id="KW-0238">DNA-binding</keyword>
<dbReference type="PANTHER" id="PTHR40055">
    <property type="entry name" value="TRANSCRIPTIONAL REGULATOR YGIV-RELATED"/>
    <property type="match status" value="1"/>
</dbReference>
<comment type="caution">
    <text evidence="5">The sequence shown here is derived from an EMBL/GenBank/DDBJ whole genome shotgun (WGS) entry which is preliminary data.</text>
</comment>
<evidence type="ECO:0000256" key="1">
    <source>
        <dbReference type="ARBA" id="ARBA00023015"/>
    </source>
</evidence>
<evidence type="ECO:0000256" key="2">
    <source>
        <dbReference type="ARBA" id="ARBA00023125"/>
    </source>
</evidence>
<organism evidence="5 6">
    <name type="scientific">Rhizobium rhizogenes NBRC 13257</name>
    <dbReference type="NCBI Taxonomy" id="1220581"/>
    <lineage>
        <taxon>Bacteria</taxon>
        <taxon>Pseudomonadati</taxon>
        <taxon>Pseudomonadota</taxon>
        <taxon>Alphaproteobacteria</taxon>
        <taxon>Hyphomicrobiales</taxon>
        <taxon>Rhizobiaceae</taxon>
        <taxon>Rhizobium/Agrobacterium group</taxon>
        <taxon>Rhizobium</taxon>
    </lineage>
</organism>
<dbReference type="InterPro" id="IPR010499">
    <property type="entry name" value="AraC_E-bd"/>
</dbReference>
<dbReference type="SMART" id="SM00342">
    <property type="entry name" value="HTH_ARAC"/>
    <property type="match status" value="1"/>
</dbReference>
<dbReference type="PANTHER" id="PTHR40055:SF1">
    <property type="entry name" value="TRANSCRIPTIONAL REGULATOR YGIV-RELATED"/>
    <property type="match status" value="1"/>
</dbReference>
<accession>A0AA87Q9C5</accession>
<dbReference type="InterPro" id="IPR020449">
    <property type="entry name" value="Tscrpt_reg_AraC-type_HTH"/>
</dbReference>
<evidence type="ECO:0000259" key="4">
    <source>
        <dbReference type="PROSITE" id="PS01124"/>
    </source>
</evidence>
<protein>
    <submittedName>
        <fullName evidence="5">AraC family transcriptional regulator</fullName>
    </submittedName>
</protein>
<name>A0AA87Q9C5_RHIRH</name>
<dbReference type="Gene3D" id="1.10.10.60">
    <property type="entry name" value="Homeodomain-like"/>
    <property type="match status" value="2"/>
</dbReference>
<dbReference type="Gene3D" id="3.20.80.10">
    <property type="entry name" value="Regulatory factor, effector binding domain"/>
    <property type="match status" value="1"/>
</dbReference>
<dbReference type="Pfam" id="PF06445">
    <property type="entry name" value="GyrI-like"/>
    <property type="match status" value="1"/>
</dbReference>
<dbReference type="InterPro" id="IPR018060">
    <property type="entry name" value="HTH_AraC"/>
</dbReference>
<proteinExistence type="predicted"/>
<dbReference type="InterPro" id="IPR029442">
    <property type="entry name" value="GyrI-like"/>
</dbReference>
<dbReference type="SUPFAM" id="SSF46689">
    <property type="entry name" value="Homeodomain-like"/>
    <property type="match status" value="2"/>
</dbReference>
<reference evidence="5 6" key="1">
    <citation type="submission" date="2014-05" db="EMBL/GenBank/DDBJ databases">
        <title>Whole genome shotgun sequence of Rhizobium rhizogenes NBRC 13257.</title>
        <authorList>
            <person name="Katano-Makiyama Y."/>
            <person name="Hosoyama A."/>
            <person name="Hashimoto M."/>
            <person name="Hosoyama Y."/>
            <person name="Noguchi M."/>
            <person name="Tsuchikane K."/>
            <person name="Kimura A."/>
            <person name="Ohji S."/>
            <person name="Ichikawa N."/>
            <person name="Yamazoe A."/>
            <person name="Fujita N."/>
        </authorList>
    </citation>
    <scope>NUCLEOTIDE SEQUENCE [LARGE SCALE GENOMIC DNA]</scope>
    <source>
        <strain evidence="5 6">NBRC 13257</strain>
    </source>
</reference>
<dbReference type="SMART" id="SM00871">
    <property type="entry name" value="AraC_E_bind"/>
    <property type="match status" value="1"/>
</dbReference>
<evidence type="ECO:0000256" key="3">
    <source>
        <dbReference type="ARBA" id="ARBA00023163"/>
    </source>
</evidence>
<dbReference type="InterPro" id="IPR050908">
    <property type="entry name" value="SmbC-like"/>
</dbReference>
<gene>
    <name evidence="5" type="ORF">RRH01S_08_03800</name>
</gene>
<dbReference type="SUPFAM" id="SSF55136">
    <property type="entry name" value="Probable bacterial effector-binding domain"/>
    <property type="match status" value="1"/>
</dbReference>
<evidence type="ECO:0000313" key="6">
    <source>
        <dbReference type="Proteomes" id="UP000026941"/>
    </source>
</evidence>
<dbReference type="PROSITE" id="PS00041">
    <property type="entry name" value="HTH_ARAC_FAMILY_1"/>
    <property type="match status" value="1"/>
</dbReference>
<dbReference type="InterPro" id="IPR018062">
    <property type="entry name" value="HTH_AraC-typ_CS"/>
</dbReference>